<dbReference type="OrthoDB" id="3238942at2"/>
<dbReference type="EMBL" id="RQSP01000008">
    <property type="protein sequence ID" value="KAB5607776.1"/>
    <property type="molecule type" value="Genomic_DNA"/>
</dbReference>
<sequence length="128" mass="14590">MVARLVDKGYARSTAEAVVARLVELRLIDDDAFAEDVLRACHARMMGARGAYRELLRKDVSESMARSKVDRAEKLGLFEENAWELGRTVSMKTAGMDRERRLRRFWSAGGRKGHDPEVLRRVAHELFA</sequence>
<comment type="caution">
    <text evidence="1">The sequence shown here is derived from an EMBL/GenBank/DDBJ whole genome shotgun (WGS) entry which is preliminary data.</text>
</comment>
<keyword evidence="2" id="KW-1185">Reference proteome</keyword>
<organism evidence="1 2">
    <name type="scientific">Bifidobacterium jacchi</name>
    <dbReference type="NCBI Taxonomy" id="2490545"/>
    <lineage>
        <taxon>Bacteria</taxon>
        <taxon>Bacillati</taxon>
        <taxon>Actinomycetota</taxon>
        <taxon>Actinomycetes</taxon>
        <taxon>Bifidobacteriales</taxon>
        <taxon>Bifidobacteriaceae</taxon>
        <taxon>Bifidobacterium</taxon>
    </lineage>
</organism>
<name>A0A5N5RKF1_9BIFI</name>
<evidence type="ECO:0000313" key="2">
    <source>
        <dbReference type="Proteomes" id="UP000326336"/>
    </source>
</evidence>
<evidence type="ECO:0000313" key="1">
    <source>
        <dbReference type="EMBL" id="KAB5607776.1"/>
    </source>
</evidence>
<accession>A0A5N5RKF1</accession>
<dbReference type="Proteomes" id="UP000326336">
    <property type="component" value="Unassembled WGS sequence"/>
</dbReference>
<dbReference type="AlphaFoldDB" id="A0A5N5RKF1"/>
<proteinExistence type="predicted"/>
<protein>
    <submittedName>
        <fullName evidence="1">RecX family transcriptional regulator</fullName>
    </submittedName>
</protein>
<reference evidence="1 2" key="1">
    <citation type="journal article" date="2019" name="Int. J. Syst. Evol. Microbiol.">
        <title>Bifidobacterium jacchi sp. nov., isolated from the faeces of a baby common marmoset (Callithrix jacchus).</title>
        <authorList>
            <person name="Modesto M."/>
            <person name="Watanabe K."/>
            <person name="Arita M."/>
            <person name="Satti M."/>
            <person name="Oki K."/>
            <person name="Sciavilla P."/>
            <person name="Patavino C."/>
            <person name="Camma C."/>
            <person name="Michelini S."/>
            <person name="Sgorbati B."/>
            <person name="Mattarelli P."/>
        </authorList>
    </citation>
    <scope>NUCLEOTIDE SEQUENCE [LARGE SCALE GENOMIC DNA]</scope>
    <source>
        <strain evidence="1 2">MRM 9.3</strain>
    </source>
</reference>
<gene>
    <name evidence="1" type="ORF">EHS19_03655</name>
</gene>